<comment type="caution">
    <text evidence="2">The sequence shown here is derived from an EMBL/GenBank/DDBJ whole genome shotgun (WGS) entry which is preliminary data.</text>
</comment>
<proteinExistence type="predicted"/>
<dbReference type="InterPro" id="IPR001387">
    <property type="entry name" value="Cro/C1-type_HTH"/>
</dbReference>
<dbReference type="RefSeq" id="WP_245438655.1">
    <property type="nucleotide sequence ID" value="NZ_JACHXH010000039.1"/>
</dbReference>
<dbReference type="InterPro" id="IPR010982">
    <property type="entry name" value="Lambda_DNA-bd_dom_sf"/>
</dbReference>
<dbReference type="AlphaFoldDB" id="A0A7W5BTP0"/>
<gene>
    <name evidence="2" type="ORF">FHS26_006604</name>
</gene>
<dbReference type="GO" id="GO:0003677">
    <property type="term" value="F:DNA binding"/>
    <property type="evidence" value="ECO:0007669"/>
    <property type="project" value="InterPro"/>
</dbReference>
<name>A0A7W5BTP0_9HYPH</name>
<keyword evidence="3" id="KW-1185">Reference proteome</keyword>
<dbReference type="Proteomes" id="UP000518315">
    <property type="component" value="Unassembled WGS sequence"/>
</dbReference>
<organism evidence="2 3">
    <name type="scientific">Rhizobium pisi</name>
    <dbReference type="NCBI Taxonomy" id="574561"/>
    <lineage>
        <taxon>Bacteria</taxon>
        <taxon>Pseudomonadati</taxon>
        <taxon>Pseudomonadota</taxon>
        <taxon>Alphaproteobacteria</taxon>
        <taxon>Hyphomicrobiales</taxon>
        <taxon>Rhizobiaceae</taxon>
        <taxon>Rhizobium/Agrobacterium group</taxon>
        <taxon>Rhizobium</taxon>
    </lineage>
</organism>
<dbReference type="Pfam" id="PF01381">
    <property type="entry name" value="HTH_3"/>
    <property type="match status" value="1"/>
</dbReference>
<dbReference type="InterPro" id="IPR017507">
    <property type="entry name" value="Tscrpt_reg_HipB-like"/>
</dbReference>
<dbReference type="Gene3D" id="1.10.260.40">
    <property type="entry name" value="lambda repressor-like DNA-binding domains"/>
    <property type="match status" value="1"/>
</dbReference>
<dbReference type="NCBIfam" id="TIGR03070">
    <property type="entry name" value="couple_hipB"/>
    <property type="match status" value="1"/>
</dbReference>
<sequence length="202" mass="21870">MVKLPKKTLDSPRDIQKLVNQASPAIELARTFASIDAPAKALNALNESFGSNNDLIKSIESASDIARRLSHHSDLAAKLTETLPKIKLNLPNVSATIMASLPKQLADFSAEAAENAPVAIQKASPETFAQAEVQLDSTKDLGNMVRRLRESRKLSQQEFADLAGVGRRFLSELENGKPTLEFAKVLQVAQAAGISLLVRDRS</sequence>
<evidence type="ECO:0000259" key="1">
    <source>
        <dbReference type="PROSITE" id="PS50943"/>
    </source>
</evidence>
<dbReference type="SMART" id="SM00530">
    <property type="entry name" value="HTH_XRE"/>
    <property type="match status" value="1"/>
</dbReference>
<dbReference type="CDD" id="cd00093">
    <property type="entry name" value="HTH_XRE"/>
    <property type="match status" value="1"/>
</dbReference>
<dbReference type="PROSITE" id="PS50943">
    <property type="entry name" value="HTH_CROC1"/>
    <property type="match status" value="1"/>
</dbReference>
<protein>
    <submittedName>
        <fullName evidence="2">Y4mF family transcriptional regulator</fullName>
    </submittedName>
</protein>
<feature type="domain" description="HTH cro/C1-type" evidence="1">
    <location>
        <begin position="145"/>
        <end position="199"/>
    </location>
</feature>
<dbReference type="SUPFAM" id="SSF47413">
    <property type="entry name" value="lambda repressor-like DNA-binding domains"/>
    <property type="match status" value="1"/>
</dbReference>
<accession>A0A7W5BTP0</accession>
<evidence type="ECO:0000313" key="3">
    <source>
        <dbReference type="Proteomes" id="UP000518315"/>
    </source>
</evidence>
<evidence type="ECO:0000313" key="2">
    <source>
        <dbReference type="EMBL" id="MBB3138825.1"/>
    </source>
</evidence>
<dbReference type="EMBL" id="JACHXH010000039">
    <property type="protein sequence ID" value="MBB3138825.1"/>
    <property type="molecule type" value="Genomic_DNA"/>
</dbReference>
<reference evidence="2 3" key="1">
    <citation type="submission" date="2020-08" db="EMBL/GenBank/DDBJ databases">
        <title>Genomic Encyclopedia of Type Strains, Phase III (KMG-III): the genomes of soil and plant-associated and newly described type strains.</title>
        <authorList>
            <person name="Whitman W."/>
        </authorList>
    </citation>
    <scope>NUCLEOTIDE SEQUENCE [LARGE SCALE GENOMIC DNA]</scope>
    <source>
        <strain evidence="2 3">CECT 4113</strain>
    </source>
</reference>